<dbReference type="PANTHER" id="PTHR34846:SF10">
    <property type="entry name" value="CYTOPLASMIC PROTEIN"/>
    <property type="match status" value="1"/>
</dbReference>
<dbReference type="EMBL" id="JAAGOB010000006">
    <property type="protein sequence ID" value="NED96188.1"/>
    <property type="molecule type" value="Genomic_DNA"/>
</dbReference>
<organism evidence="2 3">
    <name type="scientific">Phytoactinopolyspora alkaliphila</name>
    <dbReference type="NCBI Taxonomy" id="1783498"/>
    <lineage>
        <taxon>Bacteria</taxon>
        <taxon>Bacillati</taxon>
        <taxon>Actinomycetota</taxon>
        <taxon>Actinomycetes</taxon>
        <taxon>Jiangellales</taxon>
        <taxon>Jiangellaceae</taxon>
        <taxon>Phytoactinopolyspora</taxon>
    </lineage>
</organism>
<evidence type="ECO:0000313" key="2">
    <source>
        <dbReference type="EMBL" id="NED96188.1"/>
    </source>
</evidence>
<dbReference type="NCBIfam" id="TIGR00778">
    <property type="entry name" value="ahpD_dom"/>
    <property type="match status" value="1"/>
</dbReference>
<proteinExistence type="predicted"/>
<comment type="caution">
    <text evidence="2">The sequence shown here is derived from an EMBL/GenBank/DDBJ whole genome shotgun (WGS) entry which is preliminary data.</text>
</comment>
<feature type="domain" description="Carboxymuconolactone decarboxylase-like" evidence="1">
    <location>
        <begin position="8"/>
        <end position="88"/>
    </location>
</feature>
<accession>A0A6N9YMV2</accession>
<name>A0A6N9YMV2_9ACTN</name>
<evidence type="ECO:0000259" key="1">
    <source>
        <dbReference type="Pfam" id="PF02627"/>
    </source>
</evidence>
<protein>
    <submittedName>
        <fullName evidence="2">Carboxymuconolactone decarboxylase family protein</fullName>
    </submittedName>
</protein>
<gene>
    <name evidence="2" type="ORF">G1H11_12795</name>
</gene>
<sequence length="143" mass="15598">MDLSAATPEGFRAVLGLDKYVRANVDPTLLTLIKLRASVTNGCAFCVDMHTTDALADGENGRRLFAVATWRESPFFTDDERAALALTDAVTELGQDGVPDDVWDKAAAIWNEKQLADLLLAICTINVWNRIAVPTRKQPPALV</sequence>
<keyword evidence="3" id="KW-1185">Reference proteome</keyword>
<dbReference type="Gene3D" id="1.20.1290.10">
    <property type="entry name" value="AhpD-like"/>
    <property type="match status" value="1"/>
</dbReference>
<evidence type="ECO:0000313" key="3">
    <source>
        <dbReference type="Proteomes" id="UP000469185"/>
    </source>
</evidence>
<dbReference type="InterPro" id="IPR004675">
    <property type="entry name" value="AhpD_core"/>
</dbReference>
<dbReference type="PANTHER" id="PTHR34846">
    <property type="entry name" value="4-CARBOXYMUCONOLACTONE DECARBOXYLASE FAMILY PROTEIN (AFU_ORTHOLOGUE AFUA_6G11590)"/>
    <property type="match status" value="1"/>
</dbReference>
<reference evidence="2 3" key="1">
    <citation type="submission" date="2020-02" db="EMBL/GenBank/DDBJ databases">
        <authorList>
            <person name="Li X.-J."/>
            <person name="Feng X.-M."/>
        </authorList>
    </citation>
    <scope>NUCLEOTIDE SEQUENCE [LARGE SCALE GENOMIC DNA]</scope>
    <source>
        <strain evidence="2 3">CGMCC 4.7225</strain>
    </source>
</reference>
<dbReference type="Pfam" id="PF02627">
    <property type="entry name" value="CMD"/>
    <property type="match status" value="1"/>
</dbReference>
<dbReference type="InterPro" id="IPR029032">
    <property type="entry name" value="AhpD-like"/>
</dbReference>
<dbReference type="InterPro" id="IPR003779">
    <property type="entry name" value="CMD-like"/>
</dbReference>
<dbReference type="Proteomes" id="UP000469185">
    <property type="component" value="Unassembled WGS sequence"/>
</dbReference>
<dbReference type="SUPFAM" id="SSF69118">
    <property type="entry name" value="AhpD-like"/>
    <property type="match status" value="1"/>
</dbReference>
<dbReference type="GO" id="GO:0051920">
    <property type="term" value="F:peroxiredoxin activity"/>
    <property type="evidence" value="ECO:0007669"/>
    <property type="project" value="InterPro"/>
</dbReference>
<dbReference type="AlphaFoldDB" id="A0A6N9YMV2"/>